<evidence type="ECO:0000256" key="1">
    <source>
        <dbReference type="ARBA" id="ARBA00009437"/>
    </source>
</evidence>
<keyword evidence="2" id="KW-0805">Transcription regulation</keyword>
<dbReference type="GO" id="GO:0003700">
    <property type="term" value="F:DNA-binding transcription factor activity"/>
    <property type="evidence" value="ECO:0007669"/>
    <property type="project" value="InterPro"/>
</dbReference>
<accession>B8GQD5</accession>
<dbReference type="InterPro" id="IPR036388">
    <property type="entry name" value="WH-like_DNA-bd_sf"/>
</dbReference>
<organism evidence="6 7">
    <name type="scientific">Thioalkalivibrio sulfidiphilus (strain HL-EbGR7)</name>
    <dbReference type="NCBI Taxonomy" id="396588"/>
    <lineage>
        <taxon>Bacteria</taxon>
        <taxon>Pseudomonadati</taxon>
        <taxon>Pseudomonadota</taxon>
        <taxon>Gammaproteobacteria</taxon>
        <taxon>Chromatiales</taxon>
        <taxon>Ectothiorhodospiraceae</taxon>
        <taxon>Thioalkalivibrio</taxon>
    </lineage>
</organism>
<dbReference type="AlphaFoldDB" id="B8GQD5"/>
<dbReference type="InterPro" id="IPR005119">
    <property type="entry name" value="LysR_subst-bd"/>
</dbReference>
<dbReference type="Gene3D" id="1.10.10.10">
    <property type="entry name" value="Winged helix-like DNA-binding domain superfamily/Winged helix DNA-binding domain"/>
    <property type="match status" value="1"/>
</dbReference>
<dbReference type="PANTHER" id="PTHR30126">
    <property type="entry name" value="HTH-TYPE TRANSCRIPTIONAL REGULATOR"/>
    <property type="match status" value="1"/>
</dbReference>
<dbReference type="SUPFAM" id="SSF53850">
    <property type="entry name" value="Periplasmic binding protein-like II"/>
    <property type="match status" value="1"/>
</dbReference>
<dbReference type="Proteomes" id="UP000002383">
    <property type="component" value="Chromosome"/>
</dbReference>
<dbReference type="STRING" id="396588.Tgr7_1244"/>
<dbReference type="FunFam" id="1.10.10.10:FF:000001">
    <property type="entry name" value="LysR family transcriptional regulator"/>
    <property type="match status" value="1"/>
</dbReference>
<dbReference type="Gene3D" id="3.40.190.290">
    <property type="match status" value="1"/>
</dbReference>
<name>B8GQD5_THISH</name>
<dbReference type="Pfam" id="PF00126">
    <property type="entry name" value="HTH_1"/>
    <property type="match status" value="1"/>
</dbReference>
<evidence type="ECO:0000256" key="4">
    <source>
        <dbReference type="ARBA" id="ARBA00023163"/>
    </source>
</evidence>
<evidence type="ECO:0000313" key="6">
    <source>
        <dbReference type="EMBL" id="ACL72330.1"/>
    </source>
</evidence>
<dbReference type="OrthoDB" id="9803735at2"/>
<dbReference type="PROSITE" id="PS50931">
    <property type="entry name" value="HTH_LYSR"/>
    <property type="match status" value="1"/>
</dbReference>
<reference evidence="6 7" key="1">
    <citation type="journal article" date="2011" name="Stand. Genomic Sci.">
        <title>Complete genome sequence of 'Thioalkalivibrio sulfidophilus' HL-EbGr7.</title>
        <authorList>
            <person name="Muyzer G."/>
            <person name="Sorokin D.Y."/>
            <person name="Mavromatis K."/>
            <person name="Lapidus A."/>
            <person name="Clum A."/>
            <person name="Ivanova N."/>
            <person name="Pati A."/>
            <person name="d'Haeseleer P."/>
            <person name="Woyke T."/>
            <person name="Kyrpides N.C."/>
        </authorList>
    </citation>
    <scope>NUCLEOTIDE SEQUENCE [LARGE SCALE GENOMIC DNA]</scope>
    <source>
        <strain evidence="6 7">HL-EbGR7</strain>
    </source>
</reference>
<dbReference type="KEGG" id="tgr:Tgr7_1244"/>
<dbReference type="HOGENOM" id="CLU_039613_6_1_6"/>
<dbReference type="InterPro" id="IPR000847">
    <property type="entry name" value="LysR_HTH_N"/>
</dbReference>
<keyword evidence="3" id="KW-0238">DNA-binding</keyword>
<evidence type="ECO:0000256" key="2">
    <source>
        <dbReference type="ARBA" id="ARBA00023015"/>
    </source>
</evidence>
<dbReference type="CDD" id="cd05466">
    <property type="entry name" value="PBP2_LTTR_substrate"/>
    <property type="match status" value="1"/>
</dbReference>
<sequence>MDLDNLNTFLAVAETRSFSLAAERLHLTQPAVSKRVAALEGDLGQRLFDRIGRQVSLTEAGRVLLPQARRILADLDDARRTLENLSHQVAGPLWLATSHHVGLHRLPPILKTFTRHWPDVDLHIRFMESEEACRAVAHGDVDLAVVTLPVEPEAHLEIRTVWADPLVPVVASDHPLVVQARPDLNAHDAILPPAGTFTRGLIDTALAEHGIRPRHILETPYLETIRMLVSIGLGWSLLPETLLDASIQALPLPGLRPVRRLGSVVHHERTLSNAAGAMLAMLPGPG</sequence>
<evidence type="ECO:0000259" key="5">
    <source>
        <dbReference type="PROSITE" id="PS50931"/>
    </source>
</evidence>
<dbReference type="InterPro" id="IPR036390">
    <property type="entry name" value="WH_DNA-bd_sf"/>
</dbReference>
<gene>
    <name evidence="6" type="ordered locus">Tgr7_1244</name>
</gene>
<feature type="domain" description="HTH lysR-type" evidence="5">
    <location>
        <begin position="1"/>
        <end position="58"/>
    </location>
</feature>
<comment type="similarity">
    <text evidence="1">Belongs to the LysR transcriptional regulatory family.</text>
</comment>
<keyword evidence="4" id="KW-0804">Transcription</keyword>
<dbReference type="EMBL" id="CP001339">
    <property type="protein sequence ID" value="ACL72330.1"/>
    <property type="molecule type" value="Genomic_DNA"/>
</dbReference>
<evidence type="ECO:0000313" key="7">
    <source>
        <dbReference type="Proteomes" id="UP000002383"/>
    </source>
</evidence>
<keyword evidence="7" id="KW-1185">Reference proteome</keyword>
<dbReference type="eggNOG" id="COG0583">
    <property type="taxonomic scope" value="Bacteria"/>
</dbReference>
<evidence type="ECO:0000256" key="3">
    <source>
        <dbReference type="ARBA" id="ARBA00023125"/>
    </source>
</evidence>
<dbReference type="PANTHER" id="PTHR30126:SF81">
    <property type="entry name" value="HTH-TYPE TRANSCRIPTIONAL REGULATOR ILVY"/>
    <property type="match status" value="1"/>
</dbReference>
<dbReference type="Pfam" id="PF03466">
    <property type="entry name" value="LysR_substrate"/>
    <property type="match status" value="1"/>
</dbReference>
<dbReference type="PRINTS" id="PR00039">
    <property type="entry name" value="HTHLYSR"/>
</dbReference>
<dbReference type="RefSeq" id="WP_012637813.1">
    <property type="nucleotide sequence ID" value="NC_011901.1"/>
</dbReference>
<protein>
    <submittedName>
        <fullName evidence="6">Transcriptional regulator, LysR family</fullName>
    </submittedName>
</protein>
<dbReference type="SUPFAM" id="SSF46785">
    <property type="entry name" value="Winged helix' DNA-binding domain"/>
    <property type="match status" value="1"/>
</dbReference>
<dbReference type="GO" id="GO:0000976">
    <property type="term" value="F:transcription cis-regulatory region binding"/>
    <property type="evidence" value="ECO:0007669"/>
    <property type="project" value="TreeGrafter"/>
</dbReference>
<proteinExistence type="inferred from homology"/>